<feature type="compositionally biased region" description="Basic and acidic residues" evidence="1">
    <location>
        <begin position="34"/>
        <end position="60"/>
    </location>
</feature>
<feature type="region of interest" description="Disordered" evidence="1">
    <location>
        <begin position="93"/>
        <end position="128"/>
    </location>
</feature>
<accession>A0A4Z2GAR8</accession>
<sequence>MQTSATEPEGKEARPPSWLGAPALNDDIISALLKQKENSSSEREREREAEAEEGSREIKKSKGVSEVSERAMNHRDIPGRVSEATAVWSWINTGPPKQRSLNTSQVRAQHRPSGEFKPMPSFVAKKTV</sequence>
<comment type="caution">
    <text evidence="2">The sequence shown here is derived from an EMBL/GenBank/DDBJ whole genome shotgun (WGS) entry which is preliminary data.</text>
</comment>
<reference evidence="2 3" key="1">
    <citation type="submission" date="2019-03" db="EMBL/GenBank/DDBJ databases">
        <title>First draft genome of Liparis tanakae, snailfish: a comprehensive survey of snailfish specific genes.</title>
        <authorList>
            <person name="Kim W."/>
            <person name="Song I."/>
            <person name="Jeong J.-H."/>
            <person name="Kim D."/>
            <person name="Kim S."/>
            <person name="Ryu S."/>
            <person name="Song J.Y."/>
            <person name="Lee S.K."/>
        </authorList>
    </citation>
    <scope>NUCLEOTIDE SEQUENCE [LARGE SCALE GENOMIC DNA]</scope>
    <source>
        <tissue evidence="2">Muscle</tissue>
    </source>
</reference>
<name>A0A4Z2GAR8_9TELE</name>
<feature type="compositionally biased region" description="Basic and acidic residues" evidence="1">
    <location>
        <begin position="67"/>
        <end position="78"/>
    </location>
</feature>
<gene>
    <name evidence="2" type="ORF">EYF80_039599</name>
</gene>
<protein>
    <submittedName>
        <fullName evidence="2">Uncharacterized protein</fullName>
    </submittedName>
</protein>
<feature type="region of interest" description="Disordered" evidence="1">
    <location>
        <begin position="34"/>
        <end position="78"/>
    </location>
</feature>
<evidence type="ECO:0000256" key="1">
    <source>
        <dbReference type="SAM" id="MobiDB-lite"/>
    </source>
</evidence>
<dbReference type="Proteomes" id="UP000314294">
    <property type="component" value="Unassembled WGS sequence"/>
</dbReference>
<organism evidence="2 3">
    <name type="scientific">Liparis tanakae</name>
    <name type="common">Tanaka's snailfish</name>
    <dbReference type="NCBI Taxonomy" id="230148"/>
    <lineage>
        <taxon>Eukaryota</taxon>
        <taxon>Metazoa</taxon>
        <taxon>Chordata</taxon>
        <taxon>Craniata</taxon>
        <taxon>Vertebrata</taxon>
        <taxon>Euteleostomi</taxon>
        <taxon>Actinopterygii</taxon>
        <taxon>Neopterygii</taxon>
        <taxon>Teleostei</taxon>
        <taxon>Neoteleostei</taxon>
        <taxon>Acanthomorphata</taxon>
        <taxon>Eupercaria</taxon>
        <taxon>Perciformes</taxon>
        <taxon>Cottioidei</taxon>
        <taxon>Cottales</taxon>
        <taxon>Liparidae</taxon>
        <taxon>Liparis</taxon>
    </lineage>
</organism>
<evidence type="ECO:0000313" key="3">
    <source>
        <dbReference type="Proteomes" id="UP000314294"/>
    </source>
</evidence>
<evidence type="ECO:0000313" key="2">
    <source>
        <dbReference type="EMBL" id="TNN50175.1"/>
    </source>
</evidence>
<dbReference type="EMBL" id="SRLO01000628">
    <property type="protein sequence ID" value="TNN50175.1"/>
    <property type="molecule type" value="Genomic_DNA"/>
</dbReference>
<feature type="region of interest" description="Disordered" evidence="1">
    <location>
        <begin position="1"/>
        <end position="22"/>
    </location>
</feature>
<dbReference type="AlphaFoldDB" id="A0A4Z2GAR8"/>
<proteinExistence type="predicted"/>
<keyword evidence="3" id="KW-1185">Reference proteome</keyword>